<dbReference type="PANTHER" id="PTHR48041:SF118">
    <property type="entry name" value="ATP-BINDING CASSETTE TRANSPORTER (ABC TRANSPORTER) FAMILY G MEMBER 16"/>
    <property type="match status" value="1"/>
</dbReference>
<keyword evidence="6" id="KW-0472">Membrane</keyword>
<dbReference type="GO" id="GO:0005524">
    <property type="term" value="F:ATP binding"/>
    <property type="evidence" value="ECO:0007669"/>
    <property type="project" value="InterPro"/>
</dbReference>
<proteinExistence type="inferred from homology"/>
<dbReference type="GO" id="GO:0005886">
    <property type="term" value="C:plasma membrane"/>
    <property type="evidence" value="ECO:0007669"/>
    <property type="project" value="TreeGrafter"/>
</dbReference>
<dbReference type="GO" id="GO:0016887">
    <property type="term" value="F:ATP hydrolysis activity"/>
    <property type="evidence" value="ECO:0007669"/>
    <property type="project" value="InterPro"/>
</dbReference>
<dbReference type="PANTHER" id="PTHR48041">
    <property type="entry name" value="ABC TRANSPORTER G FAMILY MEMBER 28"/>
    <property type="match status" value="1"/>
</dbReference>
<evidence type="ECO:0000313" key="10">
    <source>
        <dbReference type="Proteomes" id="UP000092462"/>
    </source>
</evidence>
<evidence type="ECO:0000259" key="8">
    <source>
        <dbReference type="Pfam" id="PF01061"/>
    </source>
</evidence>
<dbReference type="Pfam" id="PF01061">
    <property type="entry name" value="ABC2_membrane"/>
    <property type="match status" value="1"/>
</dbReference>
<organism evidence="9 10">
    <name type="scientific">Phlebotomus papatasi</name>
    <name type="common">Sandfly</name>
    <dbReference type="NCBI Taxonomy" id="29031"/>
    <lineage>
        <taxon>Eukaryota</taxon>
        <taxon>Metazoa</taxon>
        <taxon>Ecdysozoa</taxon>
        <taxon>Arthropoda</taxon>
        <taxon>Hexapoda</taxon>
        <taxon>Insecta</taxon>
        <taxon>Pterygota</taxon>
        <taxon>Neoptera</taxon>
        <taxon>Endopterygota</taxon>
        <taxon>Diptera</taxon>
        <taxon>Nematocera</taxon>
        <taxon>Psychodoidea</taxon>
        <taxon>Psychodidae</taxon>
        <taxon>Phlebotomus</taxon>
        <taxon>Phlebotomus</taxon>
    </lineage>
</organism>
<dbReference type="SUPFAM" id="SSF52540">
    <property type="entry name" value="P-loop containing nucleoside triphosphate hydrolases"/>
    <property type="match status" value="2"/>
</dbReference>
<keyword evidence="5" id="KW-1133">Transmembrane helix</keyword>
<keyword evidence="4" id="KW-0812">Transmembrane</keyword>
<accession>A0A1B0F061</accession>
<sequence>MLGKLTTLETLRFGVDLKLSKKISTVVKQKIISDITQVLNLEKCLSTRVEKLSGGEKKRLSIGVELITNPPAMFFDEPTSGLDSVSCVQVVTHLRDLAHSGRTVICVIHQPSSRILELFDDLYVLSEGQCVYSGAVDGIIEAFQKAGYNCPQYYNRADFALEVASREKQENFEELVENERKKYMSTFDNNQESHEELTYVSKSESPESTHKLVQQRNRKLIYPISTWNQFLILSRRALLCTYRDFFFAQLRIITHIVVGVLLGLVFYDIGSDAAKVLTNISCLFFFLLFIFFANSMPTALSYPSETSVFLREHLNNWYSLGSYFASKIIADLPLQIIGPSIFILCGYFLSGQPHDENRFAMMWMICFLMAIRKKGVKILHDVSGKFNSGKLTAILGPSGAGKTTLLNVLSGF</sequence>
<keyword evidence="10" id="KW-1185">Reference proteome</keyword>
<evidence type="ECO:0000256" key="6">
    <source>
        <dbReference type="ARBA" id="ARBA00023136"/>
    </source>
</evidence>
<dbReference type="VEuPathDB" id="VectorBase:PPAI009835"/>
<evidence type="ECO:0000313" key="9">
    <source>
        <dbReference type="EnsemblMetazoa" id="PPAI009835-PA"/>
    </source>
</evidence>
<feature type="domain" description="ABC transporter" evidence="7">
    <location>
        <begin position="379"/>
        <end position="411"/>
    </location>
</feature>
<dbReference type="InterPro" id="IPR013525">
    <property type="entry name" value="ABC2_TM"/>
</dbReference>
<protein>
    <submittedName>
        <fullName evidence="9">Uncharacterized protein</fullName>
    </submittedName>
</protein>
<evidence type="ECO:0000259" key="7">
    <source>
        <dbReference type="Pfam" id="PF00005"/>
    </source>
</evidence>
<reference evidence="9" key="1">
    <citation type="submission" date="2022-08" db="UniProtKB">
        <authorList>
            <consortium name="EnsemblMetazoa"/>
        </authorList>
    </citation>
    <scope>IDENTIFICATION</scope>
    <source>
        <strain evidence="9">Israel</strain>
    </source>
</reference>
<dbReference type="AlphaFoldDB" id="A0A1B0F061"/>
<feature type="domain" description="ABC transporter" evidence="7">
    <location>
        <begin position="27"/>
        <end position="80"/>
    </location>
</feature>
<evidence type="ECO:0000256" key="2">
    <source>
        <dbReference type="ARBA" id="ARBA00005814"/>
    </source>
</evidence>
<evidence type="ECO:0000256" key="5">
    <source>
        <dbReference type="ARBA" id="ARBA00022989"/>
    </source>
</evidence>
<dbReference type="InterPro" id="IPR050352">
    <property type="entry name" value="ABCG_transporters"/>
</dbReference>
<feature type="domain" description="ABC-2 type transporter transmembrane" evidence="8">
    <location>
        <begin position="229"/>
        <end position="370"/>
    </location>
</feature>
<evidence type="ECO:0000256" key="1">
    <source>
        <dbReference type="ARBA" id="ARBA00004141"/>
    </source>
</evidence>
<dbReference type="EMBL" id="AJVK01017268">
    <property type="status" value="NOT_ANNOTATED_CDS"/>
    <property type="molecule type" value="Genomic_DNA"/>
</dbReference>
<comment type="subcellular location">
    <subcellularLocation>
        <location evidence="1">Membrane</location>
        <topology evidence="1">Multi-pass membrane protein</topology>
    </subcellularLocation>
</comment>
<dbReference type="Gene3D" id="3.40.50.300">
    <property type="entry name" value="P-loop containing nucleotide triphosphate hydrolases"/>
    <property type="match status" value="2"/>
</dbReference>
<dbReference type="InterPro" id="IPR003439">
    <property type="entry name" value="ABC_transporter-like_ATP-bd"/>
</dbReference>
<comment type="similarity">
    <text evidence="2">Belongs to the ABC transporter superfamily. ABCG family. Eye pigment precursor importer (TC 3.A.1.204) subfamily.</text>
</comment>
<dbReference type="Proteomes" id="UP000092462">
    <property type="component" value="Unassembled WGS sequence"/>
</dbReference>
<evidence type="ECO:0000256" key="3">
    <source>
        <dbReference type="ARBA" id="ARBA00022448"/>
    </source>
</evidence>
<dbReference type="InterPro" id="IPR027417">
    <property type="entry name" value="P-loop_NTPase"/>
</dbReference>
<name>A0A1B0F061_PHLPP</name>
<dbReference type="GO" id="GO:0140359">
    <property type="term" value="F:ABC-type transporter activity"/>
    <property type="evidence" value="ECO:0007669"/>
    <property type="project" value="InterPro"/>
</dbReference>
<dbReference type="EnsemblMetazoa" id="PPAI009835-RA">
    <property type="protein sequence ID" value="PPAI009835-PA"/>
    <property type="gene ID" value="PPAI009835"/>
</dbReference>
<dbReference type="Pfam" id="PF00005">
    <property type="entry name" value="ABC_tran"/>
    <property type="match status" value="2"/>
</dbReference>
<evidence type="ECO:0000256" key="4">
    <source>
        <dbReference type="ARBA" id="ARBA00022692"/>
    </source>
</evidence>
<keyword evidence="3" id="KW-0813">Transport</keyword>
<dbReference type="VEuPathDB" id="VectorBase:PPAPM1_008730"/>